<dbReference type="CDD" id="cd14797">
    <property type="entry name" value="DUF302"/>
    <property type="match status" value="1"/>
</dbReference>
<dbReference type="PIRSF" id="PIRSF021774">
    <property type="entry name" value="UCP021774"/>
    <property type="match status" value="1"/>
</dbReference>
<protein>
    <recommendedName>
        <fullName evidence="1">DUF302 domain-containing protein</fullName>
    </recommendedName>
</protein>
<dbReference type="InterPro" id="IPR035923">
    <property type="entry name" value="TT1751-like_sf"/>
</dbReference>
<dbReference type="EMBL" id="BJXN01000013">
    <property type="protein sequence ID" value="GEM90405.1"/>
    <property type="molecule type" value="Genomic_DNA"/>
</dbReference>
<dbReference type="PANTHER" id="PTHR38342">
    <property type="entry name" value="SLR5037 PROTEIN"/>
    <property type="match status" value="1"/>
</dbReference>
<dbReference type="SUPFAM" id="SSF103247">
    <property type="entry name" value="TT1751-like"/>
    <property type="match status" value="1"/>
</dbReference>
<dbReference type="Pfam" id="PF03625">
    <property type="entry name" value="DUF302"/>
    <property type="match status" value="1"/>
</dbReference>
<evidence type="ECO:0000313" key="2">
    <source>
        <dbReference type="EMBL" id="GEM90405.1"/>
    </source>
</evidence>
<dbReference type="AlphaFoldDB" id="A0A511RL88"/>
<organism evidence="2 3">
    <name type="scientific">Oceanithermus desulfurans NBRC 100063</name>
    <dbReference type="NCBI Taxonomy" id="1227550"/>
    <lineage>
        <taxon>Bacteria</taxon>
        <taxon>Thermotogati</taxon>
        <taxon>Deinococcota</taxon>
        <taxon>Deinococci</taxon>
        <taxon>Thermales</taxon>
        <taxon>Thermaceae</taxon>
        <taxon>Oceanithermus</taxon>
    </lineage>
</organism>
<dbReference type="Proteomes" id="UP000321827">
    <property type="component" value="Unassembled WGS sequence"/>
</dbReference>
<dbReference type="PANTHER" id="PTHR38342:SF1">
    <property type="entry name" value="SLR5037 PROTEIN"/>
    <property type="match status" value="1"/>
</dbReference>
<name>A0A511RL88_9DEIN</name>
<accession>A0A511RL88</accession>
<dbReference type="InterPro" id="IPR016796">
    <property type="entry name" value="UCP021774"/>
</dbReference>
<gene>
    <name evidence="2" type="ORF">ODE01S_18390</name>
</gene>
<proteinExistence type="predicted"/>
<dbReference type="Gene3D" id="3.30.310.70">
    <property type="entry name" value="TT1751-like domain"/>
    <property type="match status" value="1"/>
</dbReference>
<sequence>MAAFRKNIQGRFEDVETELVRRLAQRGFGVLSRIAFHEVLEQKIGKKIEPYVRLGVCNPKLAYEALEAERGVGAVLPCAVALRELPEGAVEVAFLRPEEAFVLATGASSPTLERLAQTVEAALREVVEELEVAS</sequence>
<evidence type="ECO:0000259" key="1">
    <source>
        <dbReference type="Pfam" id="PF03625"/>
    </source>
</evidence>
<dbReference type="InterPro" id="IPR005180">
    <property type="entry name" value="DUF302"/>
</dbReference>
<comment type="caution">
    <text evidence="2">The sequence shown here is derived from an EMBL/GenBank/DDBJ whole genome shotgun (WGS) entry which is preliminary data.</text>
</comment>
<feature type="domain" description="DUF302" evidence="1">
    <location>
        <begin position="36"/>
        <end position="97"/>
    </location>
</feature>
<reference evidence="2 3" key="1">
    <citation type="submission" date="2019-07" db="EMBL/GenBank/DDBJ databases">
        <title>Whole genome shotgun sequence of Oceanithermus desulfurans NBRC 100063.</title>
        <authorList>
            <person name="Hosoyama A."/>
            <person name="Uohara A."/>
            <person name="Ohji S."/>
            <person name="Ichikawa N."/>
        </authorList>
    </citation>
    <scope>NUCLEOTIDE SEQUENCE [LARGE SCALE GENOMIC DNA]</scope>
    <source>
        <strain evidence="2 3">NBRC 100063</strain>
    </source>
</reference>
<evidence type="ECO:0000313" key="3">
    <source>
        <dbReference type="Proteomes" id="UP000321827"/>
    </source>
</evidence>
<dbReference type="RefSeq" id="WP_183677685.1">
    <property type="nucleotide sequence ID" value="NZ_BJXN01000013.1"/>
</dbReference>